<comment type="caution">
    <text evidence="3">The sequence shown here is derived from an EMBL/GenBank/DDBJ whole genome shotgun (WGS) entry which is preliminary data.</text>
</comment>
<evidence type="ECO:0000259" key="2">
    <source>
        <dbReference type="Pfam" id="PF16537"/>
    </source>
</evidence>
<sequence length="334" mass="35939">MSTILNALKKSEELRNETTPMQSLARGQAQYQFPVSEDTGPAIWPYVLSGVLTTAIIAGGIIWYISSDSGSVFASLPAAEPTVAELQTEDNTSVVNQAGSGNSQASQQKKSVRFLEQEVAAGGDEIAFLPAKEYKTVPLPEYSAPPKPAFRVGANVSDLVQDIPKEPVTVSGQKDDILGDIDLSGTDPALAAKIRAALAVESPATNVTETVPSNNVDYSDVSAELARKFQKALDSNIPLDQEPEPVAATAGGGAMDITQLPDDLQQLIRPFSYNSHVYSSNSSKKSVSFNNKKYREGDEVSNGLEVIEIRPNDVVLRINRQSFKVSAMTDWRGY</sequence>
<protein>
    <recommendedName>
        <fullName evidence="2">Type II secretion system protein GspB C-terminal domain-containing protein</fullName>
    </recommendedName>
</protein>
<dbReference type="RefSeq" id="WP_119912031.1">
    <property type="nucleotide sequence ID" value="NZ_QZCH01000029.1"/>
</dbReference>
<feature type="domain" description="Type II secretion system protein GspB C-terminal" evidence="2">
    <location>
        <begin position="271"/>
        <end position="327"/>
    </location>
</feature>
<dbReference type="Proteomes" id="UP000283255">
    <property type="component" value="Unassembled WGS sequence"/>
</dbReference>
<dbReference type="GO" id="GO:0015627">
    <property type="term" value="C:type II protein secretion system complex"/>
    <property type="evidence" value="ECO:0007669"/>
    <property type="project" value="InterPro"/>
</dbReference>
<evidence type="ECO:0000256" key="1">
    <source>
        <dbReference type="SAM" id="Phobius"/>
    </source>
</evidence>
<evidence type="ECO:0000313" key="4">
    <source>
        <dbReference type="Proteomes" id="UP000283255"/>
    </source>
</evidence>
<organism evidence="3 4">
    <name type="scientific">Motilimonas pumila</name>
    <dbReference type="NCBI Taxonomy" id="2303987"/>
    <lineage>
        <taxon>Bacteria</taxon>
        <taxon>Pseudomonadati</taxon>
        <taxon>Pseudomonadota</taxon>
        <taxon>Gammaproteobacteria</taxon>
        <taxon>Alteromonadales</taxon>
        <taxon>Alteromonadales genera incertae sedis</taxon>
        <taxon>Motilimonas</taxon>
    </lineage>
</organism>
<dbReference type="InterPro" id="IPR032389">
    <property type="entry name" value="GspB_C"/>
</dbReference>
<dbReference type="EMBL" id="QZCH01000029">
    <property type="protein sequence ID" value="RJG40088.1"/>
    <property type="molecule type" value="Genomic_DNA"/>
</dbReference>
<name>A0A418YAU6_9GAMM</name>
<feature type="transmembrane region" description="Helical" evidence="1">
    <location>
        <begin position="43"/>
        <end position="65"/>
    </location>
</feature>
<keyword evidence="1" id="KW-0812">Transmembrane</keyword>
<proteinExistence type="predicted"/>
<evidence type="ECO:0000313" key="3">
    <source>
        <dbReference type="EMBL" id="RJG40088.1"/>
    </source>
</evidence>
<dbReference type="OrthoDB" id="5432325at2"/>
<keyword evidence="1" id="KW-0472">Membrane</keyword>
<keyword evidence="1" id="KW-1133">Transmembrane helix</keyword>
<accession>A0A418YAU6</accession>
<dbReference type="AlphaFoldDB" id="A0A418YAU6"/>
<gene>
    <name evidence="3" type="ORF">D1Z90_17195</name>
</gene>
<keyword evidence="4" id="KW-1185">Reference proteome</keyword>
<reference evidence="3 4" key="2">
    <citation type="submission" date="2019-01" db="EMBL/GenBank/DDBJ databases">
        <title>Motilimonas pumilus sp. nov., isolated from the gut of sea cucumber (Apostichopus japonicus).</title>
        <authorList>
            <person name="Wang F.-Q."/>
            <person name="Ren L.-H."/>
            <person name="Lin Y.-W."/>
            <person name="Sun G.-H."/>
            <person name="Du Z.-J."/>
            <person name="Zhao J.-X."/>
            <person name="Liu X.-J."/>
            <person name="Liu L.-J."/>
        </authorList>
    </citation>
    <scope>NUCLEOTIDE SEQUENCE [LARGE SCALE GENOMIC DNA]</scope>
    <source>
        <strain evidence="3 4">PLHSC7-2</strain>
    </source>
</reference>
<dbReference type="Pfam" id="PF16537">
    <property type="entry name" value="T2SSB"/>
    <property type="match status" value="1"/>
</dbReference>
<reference evidence="3 4" key="1">
    <citation type="submission" date="2018-09" db="EMBL/GenBank/DDBJ databases">
        <authorList>
            <person name="Wang F."/>
        </authorList>
    </citation>
    <scope>NUCLEOTIDE SEQUENCE [LARGE SCALE GENOMIC DNA]</scope>
    <source>
        <strain evidence="3 4">PLHSC7-2</strain>
    </source>
</reference>